<feature type="compositionally biased region" description="Low complexity" evidence="1">
    <location>
        <begin position="23"/>
        <end position="37"/>
    </location>
</feature>
<organism evidence="2 3">
    <name type="scientific">Cymbomonas tetramitiformis</name>
    <dbReference type="NCBI Taxonomy" id="36881"/>
    <lineage>
        <taxon>Eukaryota</taxon>
        <taxon>Viridiplantae</taxon>
        <taxon>Chlorophyta</taxon>
        <taxon>Pyramimonadophyceae</taxon>
        <taxon>Pyramimonadales</taxon>
        <taxon>Pyramimonadaceae</taxon>
        <taxon>Cymbomonas</taxon>
    </lineage>
</organism>
<dbReference type="AlphaFoldDB" id="A0AAE0FDC2"/>
<feature type="compositionally biased region" description="Polar residues" evidence="1">
    <location>
        <begin position="38"/>
        <end position="49"/>
    </location>
</feature>
<feature type="region of interest" description="Disordered" evidence="1">
    <location>
        <begin position="1"/>
        <end position="73"/>
    </location>
</feature>
<sequence>MPPKDAVGNASCAKPLRNGVDGPIATDTVPAPPTTAAENMTVQSTTAVSNMREPKGEVEAEVEAGQGAGRAGAEVEADADVVAAGWGAASADGEGGGRRRDGGRVG</sequence>
<evidence type="ECO:0000256" key="1">
    <source>
        <dbReference type="SAM" id="MobiDB-lite"/>
    </source>
</evidence>
<gene>
    <name evidence="2" type="ORF">CYMTET_33331</name>
</gene>
<dbReference type="EMBL" id="LGRX02020353">
    <property type="protein sequence ID" value="KAK3257590.1"/>
    <property type="molecule type" value="Genomic_DNA"/>
</dbReference>
<protein>
    <submittedName>
        <fullName evidence="2">Uncharacterized protein</fullName>
    </submittedName>
</protein>
<keyword evidence="3" id="KW-1185">Reference proteome</keyword>
<accession>A0AAE0FDC2</accession>
<dbReference type="Proteomes" id="UP001190700">
    <property type="component" value="Unassembled WGS sequence"/>
</dbReference>
<evidence type="ECO:0000313" key="3">
    <source>
        <dbReference type="Proteomes" id="UP001190700"/>
    </source>
</evidence>
<evidence type="ECO:0000313" key="2">
    <source>
        <dbReference type="EMBL" id="KAK3257590.1"/>
    </source>
</evidence>
<comment type="caution">
    <text evidence="2">The sequence shown here is derived from an EMBL/GenBank/DDBJ whole genome shotgun (WGS) entry which is preliminary data.</text>
</comment>
<reference evidence="2 3" key="1">
    <citation type="journal article" date="2015" name="Genome Biol. Evol.">
        <title>Comparative Genomics of a Bacterivorous Green Alga Reveals Evolutionary Causalities and Consequences of Phago-Mixotrophic Mode of Nutrition.</title>
        <authorList>
            <person name="Burns J.A."/>
            <person name="Paasch A."/>
            <person name="Narechania A."/>
            <person name="Kim E."/>
        </authorList>
    </citation>
    <scope>NUCLEOTIDE SEQUENCE [LARGE SCALE GENOMIC DNA]</scope>
    <source>
        <strain evidence="2 3">PLY_AMNH</strain>
    </source>
</reference>
<name>A0AAE0FDC2_9CHLO</name>
<feature type="region of interest" description="Disordered" evidence="1">
    <location>
        <begin position="87"/>
        <end position="106"/>
    </location>
</feature>
<proteinExistence type="predicted"/>
<feature type="compositionally biased region" description="Basic and acidic residues" evidence="1">
    <location>
        <begin position="95"/>
        <end position="106"/>
    </location>
</feature>